<sequence>MVKGLTYVIFLHSFGTYFTEDDFINKTLKISTSCGADYYSKMGKCTPCLNGYYGPNCSHMCSYPKFGRRCLDGPCQCPKENCDARTGCRQNSLAIPEEAYIPSYLYEDEHDTKTHDSVDTTAVRGTTPAVNGTGPTETGVSLSPILPVDPTLDPNMDDILQQALTRSIISC</sequence>
<dbReference type="EnsemblMetazoa" id="G26819.1">
    <property type="protein sequence ID" value="G26819.1:cds"/>
    <property type="gene ID" value="G26819"/>
</dbReference>
<reference evidence="1" key="1">
    <citation type="submission" date="2022-08" db="UniProtKB">
        <authorList>
            <consortium name="EnsemblMetazoa"/>
        </authorList>
    </citation>
    <scope>IDENTIFICATION</scope>
    <source>
        <strain evidence="1">05x7-T-G4-1.051#20</strain>
    </source>
</reference>
<name>A0A8W8LBI4_MAGGI</name>
<evidence type="ECO:0000313" key="2">
    <source>
        <dbReference type="Proteomes" id="UP000005408"/>
    </source>
</evidence>
<dbReference type="Proteomes" id="UP000005408">
    <property type="component" value="Unassembled WGS sequence"/>
</dbReference>
<dbReference type="Gene3D" id="2.170.300.10">
    <property type="entry name" value="Tie2 ligand-binding domain superfamily"/>
    <property type="match status" value="1"/>
</dbReference>
<evidence type="ECO:0000313" key="1">
    <source>
        <dbReference type="EnsemblMetazoa" id="G26819.1:cds"/>
    </source>
</evidence>
<proteinExistence type="predicted"/>
<protein>
    <submittedName>
        <fullName evidence="1">Uncharacterized protein</fullName>
    </submittedName>
</protein>
<dbReference type="AlphaFoldDB" id="A0A8W8LBI4"/>
<accession>A0A8W8LBI4</accession>
<organism evidence="1 2">
    <name type="scientific">Magallana gigas</name>
    <name type="common">Pacific oyster</name>
    <name type="synonym">Crassostrea gigas</name>
    <dbReference type="NCBI Taxonomy" id="29159"/>
    <lineage>
        <taxon>Eukaryota</taxon>
        <taxon>Metazoa</taxon>
        <taxon>Spiralia</taxon>
        <taxon>Lophotrochozoa</taxon>
        <taxon>Mollusca</taxon>
        <taxon>Bivalvia</taxon>
        <taxon>Autobranchia</taxon>
        <taxon>Pteriomorphia</taxon>
        <taxon>Ostreida</taxon>
        <taxon>Ostreoidea</taxon>
        <taxon>Ostreidae</taxon>
        <taxon>Magallana</taxon>
    </lineage>
</organism>
<keyword evidence="2" id="KW-1185">Reference proteome</keyword>